<evidence type="ECO:0000313" key="4">
    <source>
        <dbReference type="EMBL" id="SSA46341.1"/>
    </source>
</evidence>
<dbReference type="EMBL" id="UETB01000016">
    <property type="protein sequence ID" value="SSA46341.1"/>
    <property type="molecule type" value="Genomic_DNA"/>
</dbReference>
<evidence type="ECO:0000256" key="1">
    <source>
        <dbReference type="ARBA" id="ARBA00008814"/>
    </source>
</evidence>
<dbReference type="Pfam" id="PF01497">
    <property type="entry name" value="Peripla_BP_2"/>
    <property type="match status" value="1"/>
</dbReference>
<keyword evidence="5" id="KW-1185">Reference proteome</keyword>
<dbReference type="OrthoDB" id="6495095at2"/>
<feature type="chain" id="PRO_5038472816" evidence="2">
    <location>
        <begin position="20"/>
        <end position="367"/>
    </location>
</feature>
<dbReference type="AlphaFoldDB" id="A0A2Y9APD8"/>
<dbReference type="PANTHER" id="PTHR30535:SF33">
    <property type="entry name" value="PERIPLASMIC BINDING PROTEIN"/>
    <property type="match status" value="1"/>
</dbReference>
<evidence type="ECO:0000313" key="5">
    <source>
        <dbReference type="Proteomes" id="UP000250222"/>
    </source>
</evidence>
<proteinExistence type="inferred from homology"/>
<dbReference type="PROSITE" id="PS50983">
    <property type="entry name" value="FE_B12_PBP"/>
    <property type="match status" value="1"/>
</dbReference>
<feature type="domain" description="Fe/B12 periplasmic-binding" evidence="3">
    <location>
        <begin position="67"/>
        <end position="335"/>
    </location>
</feature>
<dbReference type="InterPro" id="IPR050902">
    <property type="entry name" value="ABC_Transporter_SBP"/>
</dbReference>
<accession>A0A2Y9APD8</accession>
<comment type="similarity">
    <text evidence="1">Belongs to the bacterial solute-binding protein 8 family.</text>
</comment>
<sequence>MTRTTRTAAVLAASALTLAACGQVEVADGDDGDDGATSDAATTDGASEITVVDDQDREVTIEGPVDRAVVALSYNNEFVEAIGAGDRVVGVDRGTVQRAPYLGLTEEDVVGESIGELNYEAIVALDPDVAIIPRNGAWQEASERLEEFDIPVVVVTSWDVDVFEETISILGEVFEEPEGAQAVKDFHDEIVTSVEESVAGLEPVPVYWETDQPYITALPGSGFDQVITGAGGTNVFGDITGGDAQHEITVDPAAVVERDPAVVVHEMPPSADPYPAEQVDEIVAGIPARPGWSGISAVENGEVYVTNGWATSGLAKAIATAYLATWLHPEETADLDPAGYLERWATEFQGVTDYPGEDAYVSVGGTQ</sequence>
<keyword evidence="2" id="KW-0732">Signal</keyword>
<dbReference type="InterPro" id="IPR002491">
    <property type="entry name" value="ABC_transptr_periplasmic_BD"/>
</dbReference>
<dbReference type="Gene3D" id="3.40.50.1980">
    <property type="entry name" value="Nitrogenase molybdenum iron protein domain"/>
    <property type="match status" value="2"/>
</dbReference>
<dbReference type="PANTHER" id="PTHR30535">
    <property type="entry name" value="VITAMIN B12-BINDING PROTEIN"/>
    <property type="match status" value="1"/>
</dbReference>
<feature type="signal peptide" evidence="2">
    <location>
        <begin position="1"/>
        <end position="19"/>
    </location>
</feature>
<protein>
    <submittedName>
        <fullName evidence="4">Iron complex transport system substrate-binding protein</fullName>
    </submittedName>
</protein>
<dbReference type="PROSITE" id="PS51257">
    <property type="entry name" value="PROKAR_LIPOPROTEIN"/>
    <property type="match status" value="1"/>
</dbReference>
<name>A0A2Y9APD8_9MICO</name>
<organism evidence="4 5">
    <name type="scientific">Georgenia satyanarayanai</name>
    <dbReference type="NCBI Taxonomy" id="860221"/>
    <lineage>
        <taxon>Bacteria</taxon>
        <taxon>Bacillati</taxon>
        <taxon>Actinomycetota</taxon>
        <taxon>Actinomycetes</taxon>
        <taxon>Micrococcales</taxon>
        <taxon>Bogoriellaceae</taxon>
        <taxon>Georgenia</taxon>
    </lineage>
</organism>
<dbReference type="Proteomes" id="UP000250222">
    <property type="component" value="Unassembled WGS sequence"/>
</dbReference>
<gene>
    <name evidence="4" type="ORF">SAMN05216184_11639</name>
</gene>
<evidence type="ECO:0000259" key="3">
    <source>
        <dbReference type="PROSITE" id="PS50983"/>
    </source>
</evidence>
<dbReference type="RefSeq" id="WP_110853583.1">
    <property type="nucleotide sequence ID" value="NZ_QKLZ01000016.1"/>
</dbReference>
<reference evidence="4 5" key="1">
    <citation type="submission" date="2016-10" db="EMBL/GenBank/DDBJ databases">
        <authorList>
            <person name="Cai Z."/>
        </authorList>
    </citation>
    <scope>NUCLEOTIDE SEQUENCE [LARGE SCALE GENOMIC DNA]</scope>
    <source>
        <strain evidence="4 5">CGMCC 1.10826</strain>
    </source>
</reference>
<dbReference type="SUPFAM" id="SSF53807">
    <property type="entry name" value="Helical backbone' metal receptor"/>
    <property type="match status" value="1"/>
</dbReference>
<evidence type="ECO:0000256" key="2">
    <source>
        <dbReference type="SAM" id="SignalP"/>
    </source>
</evidence>